<evidence type="ECO:0000313" key="10">
    <source>
        <dbReference type="Proteomes" id="UP000641137"/>
    </source>
</evidence>
<dbReference type="PROSITE" id="PS00178">
    <property type="entry name" value="AA_TRNA_LIGASE_I"/>
    <property type="match status" value="1"/>
</dbReference>
<comment type="similarity">
    <text evidence="7">Belongs to the class-I aminoacyl-tRNA synthetase family.</text>
</comment>
<dbReference type="SUPFAM" id="SSF52374">
    <property type="entry name" value="Nucleotidylyl transferase"/>
    <property type="match status" value="1"/>
</dbReference>
<dbReference type="Pfam" id="PF00749">
    <property type="entry name" value="tRNA-synt_1c"/>
    <property type="match status" value="1"/>
</dbReference>
<dbReference type="PANTHER" id="PTHR43311">
    <property type="entry name" value="GLUTAMATE--TRNA LIGASE"/>
    <property type="match status" value="1"/>
</dbReference>
<dbReference type="GO" id="GO:0006424">
    <property type="term" value="P:glutamyl-tRNA aminoacylation"/>
    <property type="evidence" value="ECO:0007669"/>
    <property type="project" value="TreeGrafter"/>
</dbReference>
<reference evidence="9" key="1">
    <citation type="journal article" date="2014" name="Int. J. Syst. Evol. Microbiol.">
        <title>Complete genome sequence of Corynebacterium casei LMG S-19264T (=DSM 44701T), isolated from a smear-ripened cheese.</title>
        <authorList>
            <consortium name="US DOE Joint Genome Institute (JGI-PGF)"/>
            <person name="Walter F."/>
            <person name="Albersmeier A."/>
            <person name="Kalinowski J."/>
            <person name="Ruckert C."/>
        </authorList>
    </citation>
    <scope>NUCLEOTIDE SEQUENCE</scope>
    <source>
        <strain evidence="9">KCTC 42097</strain>
    </source>
</reference>
<dbReference type="EMBL" id="BMZO01000009">
    <property type="protein sequence ID" value="GHC76232.1"/>
    <property type="molecule type" value="Genomic_DNA"/>
</dbReference>
<keyword evidence="2" id="KW-0479">Metal-binding</keyword>
<accession>A0A8J3DIX3</accession>
<sequence length="290" mass="32948">MRFAPSPNGALHLGHAYSALLNEKLARELDGILLLRIEDIDTARCTPEKRQAVFDDLAWLGLSFDPPTTRLQSAHFDFYGVALEKLRKMELVYPAFMTRGEIRSHVARFEARGKSWPRDPDGSPHYPGIEREMDDATRKQRIAEGQPFAWRLDVRRALARLEKPLTWQEATDETATTWRLETADPARWGDIIIARSDTPVSYHLVVVLDDAVQSITHVVRGRDLFEATAVHRLLQTLLDLPEPVYLHHRLILDETGHKLAKSRGSMSLADYRAHGVTSTELRVRLGFASL</sequence>
<keyword evidence="7" id="KW-0648">Protein biosynthesis</keyword>
<evidence type="ECO:0000256" key="5">
    <source>
        <dbReference type="ARBA" id="ARBA00022840"/>
    </source>
</evidence>
<dbReference type="InterPro" id="IPR000924">
    <property type="entry name" value="Glu/Gln-tRNA-synth"/>
</dbReference>
<dbReference type="GO" id="GO:0005829">
    <property type="term" value="C:cytosol"/>
    <property type="evidence" value="ECO:0007669"/>
    <property type="project" value="TreeGrafter"/>
</dbReference>
<keyword evidence="4" id="KW-0862">Zinc</keyword>
<dbReference type="InterPro" id="IPR049940">
    <property type="entry name" value="GluQ/Sye"/>
</dbReference>
<dbReference type="InterPro" id="IPR001412">
    <property type="entry name" value="aa-tRNA-synth_I_CS"/>
</dbReference>
<keyword evidence="6 7" id="KW-0030">Aminoacyl-tRNA synthetase</keyword>
<organism evidence="9 10">
    <name type="scientific">Limoniibacter endophyticus</name>
    <dbReference type="NCBI Taxonomy" id="1565040"/>
    <lineage>
        <taxon>Bacteria</taxon>
        <taxon>Pseudomonadati</taxon>
        <taxon>Pseudomonadota</taxon>
        <taxon>Alphaproteobacteria</taxon>
        <taxon>Hyphomicrobiales</taxon>
        <taxon>Bartonellaceae</taxon>
        <taxon>Limoniibacter</taxon>
    </lineage>
</organism>
<name>A0A8J3DIX3_9HYPH</name>
<evidence type="ECO:0000313" key="9">
    <source>
        <dbReference type="EMBL" id="GHC76232.1"/>
    </source>
</evidence>
<reference evidence="9" key="2">
    <citation type="submission" date="2020-09" db="EMBL/GenBank/DDBJ databases">
        <authorList>
            <person name="Sun Q."/>
            <person name="Kim S."/>
        </authorList>
    </citation>
    <scope>NUCLEOTIDE SEQUENCE</scope>
    <source>
        <strain evidence="9">KCTC 42097</strain>
    </source>
</reference>
<evidence type="ECO:0000256" key="1">
    <source>
        <dbReference type="ARBA" id="ARBA00022598"/>
    </source>
</evidence>
<dbReference type="GO" id="GO:0004818">
    <property type="term" value="F:glutamate-tRNA ligase activity"/>
    <property type="evidence" value="ECO:0007669"/>
    <property type="project" value="TreeGrafter"/>
</dbReference>
<evidence type="ECO:0000256" key="4">
    <source>
        <dbReference type="ARBA" id="ARBA00022833"/>
    </source>
</evidence>
<dbReference type="NCBIfam" id="NF004315">
    <property type="entry name" value="PRK05710.1-4"/>
    <property type="match status" value="1"/>
</dbReference>
<keyword evidence="1 7" id="KW-0436">Ligase</keyword>
<dbReference type="InterPro" id="IPR020058">
    <property type="entry name" value="Glu/Gln-tRNA-synth_Ib_cat-dom"/>
</dbReference>
<evidence type="ECO:0000256" key="2">
    <source>
        <dbReference type="ARBA" id="ARBA00022723"/>
    </source>
</evidence>
<dbReference type="Proteomes" id="UP000641137">
    <property type="component" value="Unassembled WGS sequence"/>
</dbReference>
<dbReference type="InterPro" id="IPR014729">
    <property type="entry name" value="Rossmann-like_a/b/a_fold"/>
</dbReference>
<proteinExistence type="inferred from homology"/>
<keyword evidence="5 7" id="KW-0067">ATP-binding</keyword>
<evidence type="ECO:0000256" key="3">
    <source>
        <dbReference type="ARBA" id="ARBA00022741"/>
    </source>
</evidence>
<evidence type="ECO:0000259" key="8">
    <source>
        <dbReference type="Pfam" id="PF00749"/>
    </source>
</evidence>
<dbReference type="AlphaFoldDB" id="A0A8J3DIX3"/>
<dbReference type="PRINTS" id="PR00987">
    <property type="entry name" value="TRNASYNTHGLU"/>
</dbReference>
<feature type="domain" description="Glutamyl/glutaminyl-tRNA synthetase class Ib catalytic" evidence="8">
    <location>
        <begin position="2"/>
        <end position="278"/>
    </location>
</feature>
<gene>
    <name evidence="9" type="primary">gltX2</name>
    <name evidence="9" type="ORF">GCM10010136_26740</name>
</gene>
<dbReference type="GO" id="GO:0005524">
    <property type="term" value="F:ATP binding"/>
    <property type="evidence" value="ECO:0007669"/>
    <property type="project" value="UniProtKB-KW"/>
</dbReference>
<dbReference type="PANTHER" id="PTHR43311:SF1">
    <property type="entry name" value="GLUTAMYL-Q TRNA(ASP) SYNTHETASE"/>
    <property type="match status" value="1"/>
</dbReference>
<evidence type="ECO:0000256" key="7">
    <source>
        <dbReference type="RuleBase" id="RU363037"/>
    </source>
</evidence>
<keyword evidence="3 7" id="KW-0547">Nucleotide-binding</keyword>
<evidence type="ECO:0000256" key="6">
    <source>
        <dbReference type="ARBA" id="ARBA00023146"/>
    </source>
</evidence>
<dbReference type="Gene3D" id="3.40.50.620">
    <property type="entry name" value="HUPs"/>
    <property type="match status" value="1"/>
</dbReference>
<comment type="caution">
    <text evidence="9">The sequence shown here is derived from an EMBL/GenBank/DDBJ whole genome shotgun (WGS) entry which is preliminary data.</text>
</comment>
<keyword evidence="10" id="KW-1185">Reference proteome</keyword>
<protein>
    <submittedName>
        <fullName evidence="9">tRNA glutamyl-Q(34) synthetase GluQRS</fullName>
    </submittedName>
</protein>